<protein>
    <submittedName>
        <fullName evidence="3">Uncharacterized protein</fullName>
    </submittedName>
</protein>
<feature type="domain" description="Reverse transcriptase Ty1/copia-type" evidence="1">
    <location>
        <begin position="358"/>
        <end position="462"/>
    </location>
</feature>
<evidence type="ECO:0000313" key="3">
    <source>
        <dbReference type="EMBL" id="GEZ56364.1"/>
    </source>
</evidence>
<name>A0A699IFH6_TANCI</name>
<dbReference type="InterPro" id="IPR013103">
    <property type="entry name" value="RVT_2"/>
</dbReference>
<reference evidence="3" key="1">
    <citation type="journal article" date="2019" name="Sci. Rep.">
        <title>Draft genome of Tanacetum cinerariifolium, the natural source of mosquito coil.</title>
        <authorList>
            <person name="Yamashiro T."/>
            <person name="Shiraishi A."/>
            <person name="Satake H."/>
            <person name="Nakayama K."/>
        </authorList>
    </citation>
    <scope>NUCLEOTIDE SEQUENCE</scope>
</reference>
<organism evidence="3">
    <name type="scientific">Tanacetum cinerariifolium</name>
    <name type="common">Dalmatian daisy</name>
    <name type="synonym">Chrysanthemum cinerariifolium</name>
    <dbReference type="NCBI Taxonomy" id="118510"/>
    <lineage>
        <taxon>Eukaryota</taxon>
        <taxon>Viridiplantae</taxon>
        <taxon>Streptophyta</taxon>
        <taxon>Embryophyta</taxon>
        <taxon>Tracheophyta</taxon>
        <taxon>Spermatophyta</taxon>
        <taxon>Magnoliopsida</taxon>
        <taxon>eudicotyledons</taxon>
        <taxon>Gunneridae</taxon>
        <taxon>Pentapetalae</taxon>
        <taxon>asterids</taxon>
        <taxon>campanulids</taxon>
        <taxon>Asterales</taxon>
        <taxon>Asteraceae</taxon>
        <taxon>Asteroideae</taxon>
        <taxon>Anthemideae</taxon>
        <taxon>Anthemidinae</taxon>
        <taxon>Tanacetum</taxon>
    </lineage>
</organism>
<sequence>MTRKARMIGNALDAVIRIISLENVQSLHQTRIKKHLSRVLRAILKMKSSTKPTMKLVLWLNHQMSGLELDEWTKYSDCSKHMTGNKSLFSTYKAYEGGNAVFGSNLKGKIIGKGYGPKTSKSVSEDISNEVKEYPDVLLVKKLASDDKLEKETVFPTVAKIEFGRPKQQEKPVRKTIRYAEMYKSQGPRENQRNWNNLKSQQLESNFVMYNKACFVCESFDHVQANCNYHQRKRVKSGNNYTRVTYNNSTRKTHPSAHRKMAPRAVLMKNGLRPLNTARPVNTAHPKTTVNSARPIPQVVSDAKLPILNPNEFDIWKMRIEQYFLMTNYSLWEVILNVDSPALTRVIKGCQEFDRGNKENGFQRGKIDQTLFIKRQKGDILLVQIYVDGIIFGSTNKDLCKAFEKIMKDKFQISSMGKLTFFLGLQVNQKQDEIFISQDKYVAEILRNFGLTDGKSASTPINTEKPLLKDTDGKDVDVHTYRSTIGSLMYLTSSRPDIMFAVCACARF</sequence>
<dbReference type="PANTHER" id="PTHR11439">
    <property type="entry name" value="GAG-POL-RELATED RETROTRANSPOSON"/>
    <property type="match status" value="1"/>
</dbReference>
<evidence type="ECO:0000259" key="1">
    <source>
        <dbReference type="Pfam" id="PF07727"/>
    </source>
</evidence>
<dbReference type="EMBL" id="BKCJ010294296">
    <property type="protein sequence ID" value="GEZ56364.1"/>
    <property type="molecule type" value="Genomic_DNA"/>
</dbReference>
<comment type="caution">
    <text evidence="3">The sequence shown here is derived from an EMBL/GenBank/DDBJ whole genome shotgun (WGS) entry which is preliminary data.</text>
</comment>
<accession>A0A699IFH6</accession>
<feature type="domain" description="Retrovirus-related Pol polyprotein from transposon TNT 1-94-like beta-barrel" evidence="2">
    <location>
        <begin position="72"/>
        <end position="116"/>
    </location>
</feature>
<dbReference type="AlphaFoldDB" id="A0A699IFH6"/>
<evidence type="ECO:0000259" key="2">
    <source>
        <dbReference type="Pfam" id="PF22936"/>
    </source>
</evidence>
<dbReference type="Pfam" id="PF07727">
    <property type="entry name" value="RVT_2"/>
    <property type="match status" value="1"/>
</dbReference>
<proteinExistence type="predicted"/>
<dbReference type="InterPro" id="IPR054722">
    <property type="entry name" value="PolX-like_BBD"/>
</dbReference>
<dbReference type="Pfam" id="PF22936">
    <property type="entry name" value="Pol_BBD"/>
    <property type="match status" value="1"/>
</dbReference>
<gene>
    <name evidence="3" type="ORF">Tci_528337</name>
</gene>
<dbReference type="PANTHER" id="PTHR11439:SF483">
    <property type="entry name" value="PEPTIDE SYNTHASE GLIP-LIKE, PUTATIVE (AFU_ORTHOLOGUE AFUA_3G12920)-RELATED"/>
    <property type="match status" value="1"/>
</dbReference>